<sequence length="193" mass="22164">MHLQSNPDEFHFTLQIEYDSRTPPPYGRFIGEAPGNHSGPKPIYRLAFNEDSRWKPPMWVARKLLNGKYLIFVEGRPVTMYQGQLLASPSGPYRPTEWVIAHEGPPNTFRIISPERLFWTVGLGDGIPEPVLLRQQELQHPGQLFRATLIPQEVYDSYGKPEEPAYRNVRDGYGTGDQEQVIRRAGKERKFCA</sequence>
<name>A0AAD6NIH1_DREDA</name>
<evidence type="ECO:0000313" key="1">
    <source>
        <dbReference type="EMBL" id="KAJ6259569.1"/>
    </source>
</evidence>
<comment type="caution">
    <text evidence="1">The sequence shown here is derived from an EMBL/GenBank/DDBJ whole genome shotgun (WGS) entry which is preliminary data.</text>
</comment>
<organism evidence="1 2">
    <name type="scientific">Drechslerella dactyloides</name>
    <name type="common">Nematode-trapping fungus</name>
    <name type="synonym">Arthrobotrys dactyloides</name>
    <dbReference type="NCBI Taxonomy" id="74499"/>
    <lineage>
        <taxon>Eukaryota</taxon>
        <taxon>Fungi</taxon>
        <taxon>Dikarya</taxon>
        <taxon>Ascomycota</taxon>
        <taxon>Pezizomycotina</taxon>
        <taxon>Orbiliomycetes</taxon>
        <taxon>Orbiliales</taxon>
        <taxon>Orbiliaceae</taxon>
        <taxon>Drechslerella</taxon>
    </lineage>
</organism>
<evidence type="ECO:0000313" key="2">
    <source>
        <dbReference type="Proteomes" id="UP001221413"/>
    </source>
</evidence>
<protein>
    <submittedName>
        <fullName evidence="1">Uncharacterized protein</fullName>
    </submittedName>
</protein>
<dbReference type="InterPro" id="IPR031755">
    <property type="entry name" value="Inhibitor_I66"/>
</dbReference>
<dbReference type="Gene3D" id="2.80.10.50">
    <property type="match status" value="1"/>
</dbReference>
<keyword evidence="2" id="KW-1185">Reference proteome</keyword>
<dbReference type="Proteomes" id="UP001221413">
    <property type="component" value="Unassembled WGS sequence"/>
</dbReference>
<dbReference type="Pfam" id="PF16850">
    <property type="entry name" value="Inhibitor_I66"/>
    <property type="match status" value="1"/>
</dbReference>
<dbReference type="GO" id="GO:0004867">
    <property type="term" value="F:serine-type endopeptidase inhibitor activity"/>
    <property type="evidence" value="ECO:0007669"/>
    <property type="project" value="InterPro"/>
</dbReference>
<reference evidence="1" key="1">
    <citation type="submission" date="2023-01" db="EMBL/GenBank/DDBJ databases">
        <title>The chitinases involved in constricting ring structure development in the nematode-trapping fungus Drechslerella dactyloides.</title>
        <authorList>
            <person name="Wang R."/>
            <person name="Zhang L."/>
            <person name="Tang P."/>
            <person name="Li S."/>
            <person name="Liang L."/>
        </authorList>
    </citation>
    <scope>NUCLEOTIDE SEQUENCE</scope>
    <source>
        <strain evidence="1">YMF1.00031</strain>
    </source>
</reference>
<dbReference type="AlphaFoldDB" id="A0AAD6NIH1"/>
<gene>
    <name evidence="1" type="ORF">Dda_5206</name>
</gene>
<dbReference type="EMBL" id="JAQGDS010000006">
    <property type="protein sequence ID" value="KAJ6259569.1"/>
    <property type="molecule type" value="Genomic_DNA"/>
</dbReference>
<proteinExistence type="predicted"/>
<accession>A0AAD6NIH1</accession>